<keyword evidence="3" id="KW-0378">Hydrolase</keyword>
<accession>A0A9X9ERG9</accession>
<evidence type="ECO:0000313" key="4">
    <source>
        <dbReference type="Proteomes" id="UP000309170"/>
    </source>
</evidence>
<protein>
    <submittedName>
        <fullName evidence="3">Alpha/beta hydrolase</fullName>
    </submittedName>
</protein>
<dbReference type="InterPro" id="IPR029058">
    <property type="entry name" value="AB_hydrolase_fold"/>
</dbReference>
<organism evidence="3 4">
    <name type="scientific">Peribacillus simplex</name>
    <dbReference type="NCBI Taxonomy" id="1478"/>
    <lineage>
        <taxon>Bacteria</taxon>
        <taxon>Bacillati</taxon>
        <taxon>Bacillota</taxon>
        <taxon>Bacilli</taxon>
        <taxon>Bacillales</taxon>
        <taxon>Bacillaceae</taxon>
        <taxon>Peribacillus</taxon>
    </lineage>
</organism>
<keyword evidence="1" id="KW-0812">Transmembrane</keyword>
<dbReference type="GO" id="GO:0016787">
    <property type="term" value="F:hydrolase activity"/>
    <property type="evidence" value="ECO:0007669"/>
    <property type="project" value="UniProtKB-KW"/>
</dbReference>
<sequence>MKKVIKYILVSIIALMIIAFGGFYIWSEQTYKPSDELYALVGKGNITKENGFVTFEPTKTKKVGIVLYPGAKVEPEAYGYYAKELAKEGYTVVIPDVRFNFALFDKNKAVEAKDAYPAVEKWYVAGHSLGGVAASAYAYENPKEVEGIILLGSYPSNSNDFSKMKVPMLSLYAEHDGLSTVEKIEETKHLLSKEAIMHKIAGGNHGQFGVYGKQKGDNVATISVKKQQDEMIVVTKKWLNHNGE</sequence>
<dbReference type="EMBL" id="SZNT01000279">
    <property type="protein sequence ID" value="TKH09359.1"/>
    <property type="molecule type" value="Genomic_DNA"/>
</dbReference>
<dbReference type="InterPro" id="IPR029059">
    <property type="entry name" value="AB_hydrolase_5"/>
</dbReference>
<dbReference type="Gene3D" id="3.40.50.1820">
    <property type="entry name" value="alpha/beta hydrolase"/>
    <property type="match status" value="1"/>
</dbReference>
<keyword evidence="1" id="KW-1133">Transmembrane helix</keyword>
<dbReference type="AlphaFoldDB" id="A0A9X9ERG9"/>
<comment type="caution">
    <text evidence="3">The sequence shown here is derived from an EMBL/GenBank/DDBJ whole genome shotgun (WGS) entry which is preliminary data.</text>
</comment>
<dbReference type="Proteomes" id="UP000309170">
    <property type="component" value="Unassembled WGS sequence"/>
</dbReference>
<evidence type="ECO:0000313" key="3">
    <source>
        <dbReference type="EMBL" id="TKH09359.1"/>
    </source>
</evidence>
<dbReference type="RefSeq" id="WP_137020526.1">
    <property type="nucleotide sequence ID" value="NZ_SZNS01000109.1"/>
</dbReference>
<dbReference type="SUPFAM" id="SSF53474">
    <property type="entry name" value="alpha/beta-Hydrolases"/>
    <property type="match status" value="1"/>
</dbReference>
<reference evidence="3 4" key="1">
    <citation type="journal article" date="2019" name="Environ. Microbiol.">
        <title>An active ?-lactamase is a part of an orchestrated cell wall stress resistance network of Bacillus subtilis and related rhizosphere species.</title>
        <authorList>
            <person name="Bucher T."/>
            <person name="Keren-Paz A."/>
            <person name="Hausser J."/>
            <person name="Olender T."/>
            <person name="Cytryn E."/>
            <person name="Kolodkin-Gal I."/>
        </authorList>
    </citation>
    <scope>NUCLEOTIDE SEQUENCE [LARGE SCALE GENOMIC DNA]</scope>
    <source>
        <strain evidence="3 4">I4</strain>
    </source>
</reference>
<feature type="domain" description="Alpha/beta hydrolase fold-5" evidence="2">
    <location>
        <begin position="64"/>
        <end position="229"/>
    </location>
</feature>
<name>A0A9X9ERG9_9BACI</name>
<feature type="transmembrane region" description="Helical" evidence="1">
    <location>
        <begin position="7"/>
        <end position="26"/>
    </location>
</feature>
<evidence type="ECO:0000256" key="1">
    <source>
        <dbReference type="SAM" id="Phobius"/>
    </source>
</evidence>
<proteinExistence type="predicted"/>
<gene>
    <name evidence="3" type="ORF">FC678_17545</name>
</gene>
<keyword evidence="1" id="KW-0472">Membrane</keyword>
<dbReference type="OrthoDB" id="9780932at2"/>
<dbReference type="Pfam" id="PF12695">
    <property type="entry name" value="Abhydrolase_5"/>
    <property type="match status" value="1"/>
</dbReference>
<evidence type="ECO:0000259" key="2">
    <source>
        <dbReference type="Pfam" id="PF12695"/>
    </source>
</evidence>